<dbReference type="EMBL" id="JANBVB010003093">
    <property type="protein sequence ID" value="KAJ2880534.1"/>
    <property type="molecule type" value="Genomic_DNA"/>
</dbReference>
<keyword evidence="2" id="KW-1185">Reference proteome</keyword>
<sequence length="271" mass="28671">MRLATRQRPKTLHTRIRDNLPSLCTFKMLAWEELLFTVRDGDNFDDHASSALTTAATSLSKMALSAGILLATWLSTDTGLGSIRTISSLQLAATSCAELVKSIGVVAGFCQLEGLLQSKLVLHPLPATALSSTPAISMQSAEFKRANQSDVALYTGDLSVYTGQIVGVSGPVGSGKSTFLLAIARELEAVSGTVLVGGSMAYVGQSPWLMSGTIRNNILFGREFDEAFYNKTIHACCLDDDIAQMVLGDNTLVGDHGAALSGGQRTRVALA</sequence>
<keyword evidence="1" id="KW-0547">Nucleotide-binding</keyword>
<protein>
    <submittedName>
        <fullName evidence="1">ATP-binding cassette glutathione S-conjugate transporter ycf1</fullName>
    </submittedName>
</protein>
<keyword evidence="1" id="KW-0067">ATP-binding</keyword>
<dbReference type="Proteomes" id="UP001139981">
    <property type="component" value="Unassembled WGS sequence"/>
</dbReference>
<comment type="caution">
    <text evidence="1">The sequence shown here is derived from an EMBL/GenBank/DDBJ whole genome shotgun (WGS) entry which is preliminary data.</text>
</comment>
<organism evidence="1 2">
    <name type="scientific">Coemansia aciculifera</name>
    <dbReference type="NCBI Taxonomy" id="417176"/>
    <lineage>
        <taxon>Eukaryota</taxon>
        <taxon>Fungi</taxon>
        <taxon>Fungi incertae sedis</taxon>
        <taxon>Zoopagomycota</taxon>
        <taxon>Kickxellomycotina</taxon>
        <taxon>Kickxellomycetes</taxon>
        <taxon>Kickxellales</taxon>
        <taxon>Kickxellaceae</taxon>
        <taxon>Coemansia</taxon>
    </lineage>
</organism>
<evidence type="ECO:0000313" key="1">
    <source>
        <dbReference type="EMBL" id="KAJ2880534.1"/>
    </source>
</evidence>
<accession>A0ACC1LV21</accession>
<name>A0ACC1LV21_9FUNG</name>
<proteinExistence type="predicted"/>
<gene>
    <name evidence="1" type="primary">YCF1_3</name>
    <name evidence="1" type="ORF">IWW38_005937</name>
</gene>
<feature type="non-terminal residue" evidence="1">
    <location>
        <position position="271"/>
    </location>
</feature>
<reference evidence="1" key="1">
    <citation type="submission" date="2022-07" db="EMBL/GenBank/DDBJ databases">
        <title>Phylogenomic reconstructions and comparative analyses of Kickxellomycotina fungi.</title>
        <authorList>
            <person name="Reynolds N.K."/>
            <person name="Stajich J.E."/>
            <person name="Barry K."/>
            <person name="Grigoriev I.V."/>
            <person name="Crous P."/>
            <person name="Smith M.E."/>
        </authorList>
    </citation>
    <scope>NUCLEOTIDE SEQUENCE</scope>
    <source>
        <strain evidence="1">CBS 190363</strain>
    </source>
</reference>
<evidence type="ECO:0000313" key="2">
    <source>
        <dbReference type="Proteomes" id="UP001139981"/>
    </source>
</evidence>